<dbReference type="Proteomes" id="UP001558632">
    <property type="component" value="Unassembled WGS sequence"/>
</dbReference>
<comment type="caution">
    <text evidence="1">The sequence shown here is derived from an EMBL/GenBank/DDBJ whole genome shotgun (WGS) entry which is preliminary data.</text>
</comment>
<evidence type="ECO:0000313" key="1">
    <source>
        <dbReference type="EMBL" id="KAL1236025.1"/>
    </source>
</evidence>
<accession>A0ABR3KE15</accession>
<reference evidence="1 2" key="1">
    <citation type="submission" date="2024-07" db="EMBL/GenBank/DDBJ databases">
        <title>Enhanced genomic and transcriptomic resources for Trichinella pseudospiralis and T. spiralis underpin the discovery of pronounced molecular differences between stages and species.</title>
        <authorList>
            <person name="Pasi K.K."/>
            <person name="La Rosa G."/>
            <person name="Gomez-Morales M.A."/>
            <person name="Tosini F."/>
            <person name="Sumanam S."/>
            <person name="Young N.D."/>
            <person name="Chang B.C."/>
            <person name="Robin G.B."/>
        </authorList>
    </citation>
    <scope>NUCLEOTIDE SEQUENCE [LARGE SCALE GENOMIC DNA]</scope>
    <source>
        <strain evidence="1">ISS534</strain>
    </source>
</reference>
<name>A0ABR3KE15_TRISP</name>
<keyword evidence="2" id="KW-1185">Reference proteome</keyword>
<organism evidence="1 2">
    <name type="scientific">Trichinella spiralis</name>
    <name type="common">Trichina worm</name>
    <dbReference type="NCBI Taxonomy" id="6334"/>
    <lineage>
        <taxon>Eukaryota</taxon>
        <taxon>Metazoa</taxon>
        <taxon>Ecdysozoa</taxon>
        <taxon>Nematoda</taxon>
        <taxon>Enoplea</taxon>
        <taxon>Dorylaimia</taxon>
        <taxon>Trichinellida</taxon>
        <taxon>Trichinellidae</taxon>
        <taxon>Trichinella</taxon>
    </lineage>
</organism>
<proteinExistence type="predicted"/>
<dbReference type="EMBL" id="JBEUSY010000374">
    <property type="protein sequence ID" value="KAL1236025.1"/>
    <property type="molecule type" value="Genomic_DNA"/>
</dbReference>
<evidence type="ECO:0000313" key="2">
    <source>
        <dbReference type="Proteomes" id="UP001558632"/>
    </source>
</evidence>
<protein>
    <submittedName>
        <fullName evidence="1">Protein translocase subunit SecA</fullName>
    </submittedName>
</protein>
<sequence>MDLSKNSQVHFCRENCAIVSTNADCKTIRMLISKQTIHQHEKLMANFSAACHTLFNSQFHIGQQSTWVLGNKFRDKSCRSHFKFHAVKTQKECAMR</sequence>
<gene>
    <name evidence="1" type="ORF">TSPI_00480</name>
</gene>